<comment type="subcellular location">
    <subcellularLocation>
        <location evidence="3">Cytoplasm</location>
    </subcellularLocation>
</comment>
<dbReference type="PANTHER" id="PTHR43213:SF5">
    <property type="entry name" value="BIFUNCTIONAL DTTP_UTP PYROPHOSPHATASE_METHYLTRANSFERASE PROTEIN-RELATED"/>
    <property type="match status" value="1"/>
</dbReference>
<proteinExistence type="inferred from homology"/>
<feature type="site" description="Important for substrate specificity" evidence="3">
    <location>
        <position position="160"/>
    </location>
</feature>
<dbReference type="AlphaFoldDB" id="A0A9D1SWS7"/>
<dbReference type="Pfam" id="PF02545">
    <property type="entry name" value="Maf"/>
    <property type="match status" value="1"/>
</dbReference>
<dbReference type="GO" id="GO:0005737">
    <property type="term" value="C:cytoplasm"/>
    <property type="evidence" value="ECO:0007669"/>
    <property type="project" value="UniProtKB-SubCell"/>
</dbReference>
<keyword evidence="3" id="KW-0963">Cytoplasm</keyword>
<evidence type="ECO:0000313" key="4">
    <source>
        <dbReference type="EMBL" id="HIU99453.1"/>
    </source>
</evidence>
<reference evidence="4" key="1">
    <citation type="submission" date="2020-10" db="EMBL/GenBank/DDBJ databases">
        <authorList>
            <person name="Gilroy R."/>
        </authorList>
    </citation>
    <scope>NUCLEOTIDE SEQUENCE</scope>
    <source>
        <strain evidence="4">10406</strain>
    </source>
</reference>
<organism evidence="4 5">
    <name type="scientific">Candidatus Limadaptatus stercoripullorum</name>
    <dbReference type="NCBI Taxonomy" id="2840846"/>
    <lineage>
        <taxon>Bacteria</taxon>
        <taxon>Bacillati</taxon>
        <taxon>Bacillota</taxon>
        <taxon>Clostridia</taxon>
        <taxon>Eubacteriales</taxon>
        <taxon>Candidatus Limadaptatus</taxon>
    </lineage>
</organism>
<dbReference type="GO" id="GO:0009117">
    <property type="term" value="P:nucleotide metabolic process"/>
    <property type="evidence" value="ECO:0007669"/>
    <property type="project" value="UniProtKB-KW"/>
</dbReference>
<feature type="site" description="Important for substrate specificity" evidence="3">
    <location>
        <position position="79"/>
    </location>
</feature>
<comment type="caution">
    <text evidence="3">Lacks conserved residue(s) required for the propagation of feature annotation.</text>
</comment>
<reference evidence="4" key="2">
    <citation type="journal article" date="2021" name="PeerJ">
        <title>Extensive microbial diversity within the chicken gut microbiome revealed by metagenomics and culture.</title>
        <authorList>
            <person name="Gilroy R."/>
            <person name="Ravi A."/>
            <person name="Getino M."/>
            <person name="Pursley I."/>
            <person name="Horton D.L."/>
            <person name="Alikhan N.F."/>
            <person name="Baker D."/>
            <person name="Gharbi K."/>
            <person name="Hall N."/>
            <person name="Watson M."/>
            <person name="Adriaenssens E.M."/>
            <person name="Foster-Nyarko E."/>
            <person name="Jarju S."/>
            <person name="Secka A."/>
            <person name="Antonio M."/>
            <person name="Oren A."/>
            <person name="Chaudhuri R.R."/>
            <person name="La Ragione R."/>
            <person name="Hildebrand F."/>
            <person name="Pallen M.J."/>
        </authorList>
    </citation>
    <scope>NUCLEOTIDE SEQUENCE</scope>
    <source>
        <strain evidence="4">10406</strain>
    </source>
</reference>
<protein>
    <recommendedName>
        <fullName evidence="3">dTTP/UTP pyrophosphatase</fullName>
        <shortName evidence="3">dTTPase/UTPase</shortName>
        <ecNumber evidence="3">3.6.1.9</ecNumber>
    </recommendedName>
    <alternativeName>
        <fullName evidence="3">Nucleoside triphosphate pyrophosphatase</fullName>
    </alternativeName>
    <alternativeName>
        <fullName evidence="3">Nucleotide pyrophosphatase</fullName>
        <shortName evidence="3">Nucleotide PPase</shortName>
    </alternativeName>
</protein>
<keyword evidence="2 3" id="KW-0378">Hydrolase</keyword>
<comment type="similarity">
    <text evidence="3">Belongs to the Maf family. YhdE subfamily.</text>
</comment>
<dbReference type="EMBL" id="DVOE01000094">
    <property type="protein sequence ID" value="HIU99453.1"/>
    <property type="molecule type" value="Genomic_DNA"/>
</dbReference>
<dbReference type="PANTHER" id="PTHR43213">
    <property type="entry name" value="BIFUNCTIONAL DTTP/UTP PYROPHOSPHATASE/METHYLTRANSFERASE PROTEIN-RELATED"/>
    <property type="match status" value="1"/>
</dbReference>
<dbReference type="Proteomes" id="UP000886857">
    <property type="component" value="Unassembled WGS sequence"/>
</dbReference>
<keyword evidence="3" id="KW-0546">Nucleotide metabolism</keyword>
<feature type="active site" description="Proton acceptor" evidence="3">
    <location>
        <position position="78"/>
    </location>
</feature>
<comment type="catalytic activity">
    <reaction evidence="3">
        <text>dTTP + H2O = dTMP + diphosphate + H(+)</text>
        <dbReference type="Rhea" id="RHEA:28534"/>
        <dbReference type="ChEBI" id="CHEBI:15377"/>
        <dbReference type="ChEBI" id="CHEBI:15378"/>
        <dbReference type="ChEBI" id="CHEBI:33019"/>
        <dbReference type="ChEBI" id="CHEBI:37568"/>
        <dbReference type="ChEBI" id="CHEBI:63528"/>
        <dbReference type="EC" id="3.6.1.9"/>
    </reaction>
</comment>
<comment type="catalytic activity">
    <reaction evidence="3">
        <text>UTP + H2O = UMP + diphosphate + H(+)</text>
        <dbReference type="Rhea" id="RHEA:29395"/>
        <dbReference type="ChEBI" id="CHEBI:15377"/>
        <dbReference type="ChEBI" id="CHEBI:15378"/>
        <dbReference type="ChEBI" id="CHEBI:33019"/>
        <dbReference type="ChEBI" id="CHEBI:46398"/>
        <dbReference type="ChEBI" id="CHEBI:57865"/>
        <dbReference type="EC" id="3.6.1.9"/>
    </reaction>
</comment>
<comment type="caution">
    <text evidence="4">The sequence shown here is derived from an EMBL/GenBank/DDBJ whole genome shotgun (WGS) entry which is preliminary data.</text>
</comment>
<evidence type="ECO:0000256" key="2">
    <source>
        <dbReference type="ARBA" id="ARBA00022801"/>
    </source>
</evidence>
<name>A0A9D1SWS7_9FIRM</name>
<evidence type="ECO:0000313" key="5">
    <source>
        <dbReference type="Proteomes" id="UP000886857"/>
    </source>
</evidence>
<dbReference type="PIRSF" id="PIRSF006305">
    <property type="entry name" value="Maf"/>
    <property type="match status" value="1"/>
</dbReference>
<dbReference type="InterPro" id="IPR029001">
    <property type="entry name" value="ITPase-like_fam"/>
</dbReference>
<dbReference type="EC" id="3.6.1.9" evidence="3"/>
<dbReference type="NCBIfam" id="TIGR00172">
    <property type="entry name" value="maf"/>
    <property type="match status" value="1"/>
</dbReference>
<comment type="cofactor">
    <cofactor evidence="1 3">
        <name>a divalent metal cation</name>
        <dbReference type="ChEBI" id="CHEBI:60240"/>
    </cofactor>
</comment>
<dbReference type="HAMAP" id="MF_00528">
    <property type="entry name" value="Maf"/>
    <property type="match status" value="1"/>
</dbReference>
<evidence type="ECO:0000256" key="1">
    <source>
        <dbReference type="ARBA" id="ARBA00001968"/>
    </source>
</evidence>
<comment type="function">
    <text evidence="3">Nucleoside triphosphate pyrophosphatase that hydrolyzes dTTP and UTP. May have a dual role in cell division arrest and in preventing the incorporation of modified nucleotides into cellular nucleic acids.</text>
</comment>
<evidence type="ECO:0000256" key="3">
    <source>
        <dbReference type="HAMAP-Rule" id="MF_00528"/>
    </source>
</evidence>
<accession>A0A9D1SWS7</accession>
<gene>
    <name evidence="4" type="primary">maf</name>
    <name evidence="4" type="ORF">IAC73_06390</name>
</gene>
<dbReference type="InterPro" id="IPR003697">
    <property type="entry name" value="Maf-like"/>
</dbReference>
<sequence length="193" mass="21522">MARTWRYSEPIVLASASPRRLELLSAVADDLTVIPADIDESLVRARSPRALVRELSRRKALAVAGRAECAGKTVIGADTVVYLDKPYGKPHDRADAVRMISELGGRTHRVYTGVTVVRGDKIRTFSVMSEVTFRELTREEIERYVDGHRPYDKAGGYAIQEGEVVKEYRGSYTNIVGLPMERLGAVLRAFPEE</sequence>
<dbReference type="CDD" id="cd00555">
    <property type="entry name" value="Maf"/>
    <property type="match status" value="1"/>
</dbReference>
<dbReference type="GO" id="GO:0047429">
    <property type="term" value="F:nucleoside triphosphate diphosphatase activity"/>
    <property type="evidence" value="ECO:0007669"/>
    <property type="project" value="UniProtKB-EC"/>
</dbReference>
<dbReference type="Gene3D" id="3.90.950.10">
    <property type="match status" value="1"/>
</dbReference>
<dbReference type="SUPFAM" id="SSF52972">
    <property type="entry name" value="ITPase-like"/>
    <property type="match status" value="1"/>
</dbReference>
<feature type="site" description="Important for substrate specificity" evidence="3">
    <location>
        <position position="19"/>
    </location>
</feature>